<reference evidence="4 5" key="1">
    <citation type="submission" date="2019-07" db="EMBL/GenBank/DDBJ databases">
        <title>Whole genome shotgun sequence of Pseudonocardia asaccharolytica NBRC 16224.</title>
        <authorList>
            <person name="Hosoyama A."/>
            <person name="Uohara A."/>
            <person name="Ohji S."/>
            <person name="Ichikawa N."/>
        </authorList>
    </citation>
    <scope>NUCLEOTIDE SEQUENCE [LARGE SCALE GENOMIC DNA]</scope>
    <source>
        <strain evidence="4 5">NBRC 16224</strain>
    </source>
</reference>
<keyword evidence="5" id="KW-1185">Reference proteome</keyword>
<dbReference type="InterPro" id="IPR001584">
    <property type="entry name" value="Integrase_cat-core"/>
</dbReference>
<dbReference type="Pfam" id="PF13276">
    <property type="entry name" value="HTH_21"/>
    <property type="match status" value="1"/>
</dbReference>
<evidence type="ECO:0000256" key="1">
    <source>
        <dbReference type="ARBA" id="ARBA00002286"/>
    </source>
</evidence>
<feature type="region of interest" description="Disordered" evidence="2">
    <location>
        <begin position="284"/>
        <end position="331"/>
    </location>
</feature>
<protein>
    <submittedName>
        <fullName evidence="4">Putative transposase for insertion sequence element IS986/IS6110</fullName>
    </submittedName>
</protein>
<feature type="compositionally biased region" description="Low complexity" evidence="2">
    <location>
        <begin position="314"/>
        <end position="331"/>
    </location>
</feature>
<dbReference type="PANTHER" id="PTHR46889">
    <property type="entry name" value="TRANSPOSASE INSF FOR INSERTION SEQUENCE IS3B-RELATED"/>
    <property type="match status" value="1"/>
</dbReference>
<dbReference type="InterPro" id="IPR048020">
    <property type="entry name" value="Transpos_IS3"/>
</dbReference>
<dbReference type="Proteomes" id="UP000321328">
    <property type="component" value="Unassembled WGS sequence"/>
</dbReference>
<feature type="domain" description="Integrase catalytic" evidence="3">
    <location>
        <begin position="107"/>
        <end position="274"/>
    </location>
</feature>
<dbReference type="PROSITE" id="PS50994">
    <property type="entry name" value="INTEGRASE"/>
    <property type="match status" value="1"/>
</dbReference>
<name>A0A511D5Y3_9PSEU</name>
<dbReference type="PANTHER" id="PTHR46889:SF4">
    <property type="entry name" value="TRANSPOSASE INSO FOR INSERTION SEQUENCE ELEMENT IS911B-RELATED"/>
    <property type="match status" value="1"/>
</dbReference>
<evidence type="ECO:0000256" key="2">
    <source>
        <dbReference type="SAM" id="MobiDB-lite"/>
    </source>
</evidence>
<dbReference type="GO" id="GO:0015074">
    <property type="term" value="P:DNA integration"/>
    <property type="evidence" value="ECO:0007669"/>
    <property type="project" value="InterPro"/>
</dbReference>
<dbReference type="GO" id="GO:0003676">
    <property type="term" value="F:nucleic acid binding"/>
    <property type="evidence" value="ECO:0007669"/>
    <property type="project" value="InterPro"/>
</dbReference>
<sequence>MLTDFGVQIAPSTYYAVRARPPSPRAVRDEELKKEIVRVFKDNYSVYGAKKGWWASNREGIRVGRCRVERLMRALGLAGAVRGKTIRTTVPDPDAEKAPDRVQRQFTAGAPNRPWVADFTHVSTWAGTVYVAFAIDVFSRRIVGWSASMSKETDLVLDAIDMGLRMRRYRKPVDADKLVHHSDADSQYTSFRFTQHLIDAGIDASIGTVGDALDNALAESTIGLFKTELIKPQGPWHSLREVDVATAAWVDWYNNRRLHGSCGAGHRSSARPCTSWATWSAWSPDPNKESLPNPGRFTDGYRSRRDRHPESRRSSVAPYSAPTSSSSRSAR</sequence>
<comment type="function">
    <text evidence="1">Involved in the transposition of the insertion sequence.</text>
</comment>
<dbReference type="SUPFAM" id="SSF53098">
    <property type="entry name" value="Ribonuclease H-like"/>
    <property type="match status" value="1"/>
</dbReference>
<comment type="caution">
    <text evidence="4">The sequence shown here is derived from an EMBL/GenBank/DDBJ whole genome shotgun (WGS) entry which is preliminary data.</text>
</comment>
<dbReference type="Gene3D" id="3.30.420.10">
    <property type="entry name" value="Ribonuclease H-like superfamily/Ribonuclease H"/>
    <property type="match status" value="1"/>
</dbReference>
<accession>A0A511D5Y3</accession>
<evidence type="ECO:0000313" key="5">
    <source>
        <dbReference type="Proteomes" id="UP000321328"/>
    </source>
</evidence>
<dbReference type="NCBIfam" id="NF033516">
    <property type="entry name" value="transpos_IS3"/>
    <property type="match status" value="1"/>
</dbReference>
<proteinExistence type="predicted"/>
<feature type="compositionally biased region" description="Basic and acidic residues" evidence="2">
    <location>
        <begin position="299"/>
        <end position="313"/>
    </location>
</feature>
<evidence type="ECO:0000313" key="4">
    <source>
        <dbReference type="EMBL" id="GEL20199.1"/>
    </source>
</evidence>
<dbReference type="EMBL" id="BJVI01000061">
    <property type="protein sequence ID" value="GEL20199.1"/>
    <property type="molecule type" value="Genomic_DNA"/>
</dbReference>
<dbReference type="Pfam" id="PF13333">
    <property type="entry name" value="rve_2"/>
    <property type="match status" value="1"/>
</dbReference>
<dbReference type="InterPro" id="IPR050900">
    <property type="entry name" value="Transposase_IS3/IS150/IS904"/>
</dbReference>
<dbReference type="AlphaFoldDB" id="A0A511D5Y3"/>
<dbReference type="Pfam" id="PF00665">
    <property type="entry name" value="rve"/>
    <property type="match status" value="1"/>
</dbReference>
<dbReference type="InterPro" id="IPR036397">
    <property type="entry name" value="RNaseH_sf"/>
</dbReference>
<dbReference type="InterPro" id="IPR025948">
    <property type="entry name" value="HTH-like_dom"/>
</dbReference>
<dbReference type="STRING" id="1123024.GCA_000423625_04732"/>
<dbReference type="InterPro" id="IPR012337">
    <property type="entry name" value="RNaseH-like_sf"/>
</dbReference>
<organism evidence="4 5">
    <name type="scientific">Pseudonocardia asaccharolytica DSM 44247 = NBRC 16224</name>
    <dbReference type="NCBI Taxonomy" id="1123024"/>
    <lineage>
        <taxon>Bacteria</taxon>
        <taxon>Bacillati</taxon>
        <taxon>Actinomycetota</taxon>
        <taxon>Actinomycetes</taxon>
        <taxon>Pseudonocardiales</taxon>
        <taxon>Pseudonocardiaceae</taxon>
        <taxon>Pseudonocardia</taxon>
    </lineage>
</organism>
<evidence type="ECO:0000259" key="3">
    <source>
        <dbReference type="PROSITE" id="PS50994"/>
    </source>
</evidence>
<gene>
    <name evidence="4" type="ORF">PA7_40360</name>
</gene>